<organism evidence="2 3">
    <name type="scientific">Platanthera zijinensis</name>
    <dbReference type="NCBI Taxonomy" id="2320716"/>
    <lineage>
        <taxon>Eukaryota</taxon>
        <taxon>Viridiplantae</taxon>
        <taxon>Streptophyta</taxon>
        <taxon>Embryophyta</taxon>
        <taxon>Tracheophyta</taxon>
        <taxon>Spermatophyta</taxon>
        <taxon>Magnoliopsida</taxon>
        <taxon>Liliopsida</taxon>
        <taxon>Asparagales</taxon>
        <taxon>Orchidaceae</taxon>
        <taxon>Orchidoideae</taxon>
        <taxon>Orchideae</taxon>
        <taxon>Orchidinae</taxon>
        <taxon>Platanthera</taxon>
    </lineage>
</organism>
<comment type="caution">
    <text evidence="2">The sequence shown here is derived from an EMBL/GenBank/DDBJ whole genome shotgun (WGS) entry which is preliminary data.</text>
</comment>
<evidence type="ECO:0000313" key="2">
    <source>
        <dbReference type="EMBL" id="KAK8940959.1"/>
    </source>
</evidence>
<accession>A0AAP0BL70</accession>
<dbReference type="InterPro" id="IPR011990">
    <property type="entry name" value="TPR-like_helical_dom_sf"/>
</dbReference>
<dbReference type="GO" id="GO:0009451">
    <property type="term" value="P:RNA modification"/>
    <property type="evidence" value="ECO:0007669"/>
    <property type="project" value="InterPro"/>
</dbReference>
<dbReference type="Proteomes" id="UP001418222">
    <property type="component" value="Unassembled WGS sequence"/>
</dbReference>
<dbReference type="GO" id="GO:0003723">
    <property type="term" value="F:RNA binding"/>
    <property type="evidence" value="ECO:0007669"/>
    <property type="project" value="InterPro"/>
</dbReference>
<dbReference type="Pfam" id="PF01535">
    <property type="entry name" value="PPR"/>
    <property type="match status" value="4"/>
</dbReference>
<evidence type="ECO:0000313" key="3">
    <source>
        <dbReference type="Proteomes" id="UP001418222"/>
    </source>
</evidence>
<gene>
    <name evidence="2" type="primary">PCMP-E61</name>
    <name evidence="2" type="ORF">KSP39_PZI010624</name>
</gene>
<dbReference type="InterPro" id="IPR002885">
    <property type="entry name" value="PPR_rpt"/>
</dbReference>
<protein>
    <submittedName>
        <fullName evidence="2">Pentatricopeptide repeat-containing protein</fullName>
    </submittedName>
</protein>
<reference evidence="2 3" key="1">
    <citation type="journal article" date="2022" name="Nat. Plants">
        <title>Genomes of leafy and leafless Platanthera orchids illuminate the evolution of mycoheterotrophy.</title>
        <authorList>
            <person name="Li M.H."/>
            <person name="Liu K.W."/>
            <person name="Li Z."/>
            <person name="Lu H.C."/>
            <person name="Ye Q.L."/>
            <person name="Zhang D."/>
            <person name="Wang J.Y."/>
            <person name="Li Y.F."/>
            <person name="Zhong Z.M."/>
            <person name="Liu X."/>
            <person name="Yu X."/>
            <person name="Liu D.K."/>
            <person name="Tu X.D."/>
            <person name="Liu B."/>
            <person name="Hao Y."/>
            <person name="Liao X.Y."/>
            <person name="Jiang Y.T."/>
            <person name="Sun W.H."/>
            <person name="Chen J."/>
            <person name="Chen Y.Q."/>
            <person name="Ai Y."/>
            <person name="Zhai J.W."/>
            <person name="Wu S.S."/>
            <person name="Zhou Z."/>
            <person name="Hsiao Y.Y."/>
            <person name="Wu W.L."/>
            <person name="Chen Y.Y."/>
            <person name="Lin Y.F."/>
            <person name="Hsu J.L."/>
            <person name="Li C.Y."/>
            <person name="Wang Z.W."/>
            <person name="Zhao X."/>
            <person name="Zhong W.Y."/>
            <person name="Ma X.K."/>
            <person name="Ma L."/>
            <person name="Huang J."/>
            <person name="Chen G.Z."/>
            <person name="Huang M.Z."/>
            <person name="Huang L."/>
            <person name="Peng D.H."/>
            <person name="Luo Y.B."/>
            <person name="Zou S.Q."/>
            <person name="Chen S.P."/>
            <person name="Lan S."/>
            <person name="Tsai W.C."/>
            <person name="Van de Peer Y."/>
            <person name="Liu Z.J."/>
        </authorList>
    </citation>
    <scope>NUCLEOTIDE SEQUENCE [LARGE SCALE GENOMIC DNA]</scope>
    <source>
        <strain evidence="2">Lor287</strain>
    </source>
</reference>
<dbReference type="NCBIfam" id="TIGR00756">
    <property type="entry name" value="PPR"/>
    <property type="match status" value="1"/>
</dbReference>
<dbReference type="InterPro" id="IPR046960">
    <property type="entry name" value="PPR_At4g14850-like_plant"/>
</dbReference>
<proteinExistence type="predicted"/>
<dbReference type="EMBL" id="JBBWWQ010000008">
    <property type="protein sequence ID" value="KAK8940959.1"/>
    <property type="molecule type" value="Genomic_DNA"/>
</dbReference>
<dbReference type="PANTHER" id="PTHR47926:SF344">
    <property type="entry name" value="OS07G0636900 PROTEIN"/>
    <property type="match status" value="1"/>
</dbReference>
<sequence length="174" mass="19469">MFSAYDRLGDFESADQLLKQMPDKNDFKTVLRIFKSMQAAQVAPTQLTVVSVLGACAETGAFDLGREVHGFLMEKEIEIQGFVGNALVDMYVKCRNLKLAQEVFDMMSLKHVTCWNSMIVAFAIHGLLDEAYKVIKEMPVGPNSVLWKTLMAACKVHDNAELAEAVFREIAMLE</sequence>
<dbReference type="PANTHER" id="PTHR47926">
    <property type="entry name" value="PENTATRICOPEPTIDE REPEAT-CONTAINING PROTEIN"/>
    <property type="match status" value="1"/>
</dbReference>
<dbReference type="Gene3D" id="1.25.40.10">
    <property type="entry name" value="Tetratricopeptide repeat domain"/>
    <property type="match status" value="1"/>
</dbReference>
<evidence type="ECO:0000256" key="1">
    <source>
        <dbReference type="ARBA" id="ARBA00022737"/>
    </source>
</evidence>
<keyword evidence="3" id="KW-1185">Reference proteome</keyword>
<name>A0AAP0BL70_9ASPA</name>
<keyword evidence="1" id="KW-0677">Repeat</keyword>
<dbReference type="AlphaFoldDB" id="A0AAP0BL70"/>